<reference evidence="2" key="7">
    <citation type="journal article" date="2005" name="Science">
        <title>The Transcriptional Landscape of the Mammalian Genome.</title>
        <authorList>
            <consortium name="The FANTOM Consortium"/>
            <consortium name="Riken Genome Exploration Research Group and Genome Science Group (Genome Network Project Core Group)"/>
        </authorList>
    </citation>
    <scope>NUCLEOTIDE SEQUENCE</scope>
    <source>
        <strain evidence="2">C57BL/6J</strain>
        <tissue evidence="2">Head</tissue>
    </source>
</reference>
<keyword evidence="1" id="KW-1133">Transmembrane helix</keyword>
<reference evidence="2" key="1">
    <citation type="journal article" date="1999" name="Methods Enzymol.">
        <title>High-efficiency full-length cDNA cloning.</title>
        <authorList>
            <person name="Carninci P."/>
            <person name="Hayashizaki Y."/>
        </authorList>
    </citation>
    <scope>NUCLEOTIDE SEQUENCE</scope>
    <source>
        <strain evidence="2">C57BL/6J</strain>
        <tissue evidence="2">Head</tissue>
    </source>
</reference>
<evidence type="ECO:0000256" key="1">
    <source>
        <dbReference type="SAM" id="Phobius"/>
    </source>
</evidence>
<reference evidence="2" key="8">
    <citation type="journal article" date="2005" name="Science">
        <title>Antisense Transcription in the Mammalian Transcriptome.</title>
        <authorList>
            <consortium name="RIKEN Genome Exploration Research Group and Genome Science Group (Genome Network Project Core Group) and the FANTOM Consortium"/>
        </authorList>
    </citation>
    <scope>NUCLEOTIDE SEQUENCE</scope>
    <source>
        <strain evidence="2">C57BL/6J</strain>
        <tissue evidence="2">Head</tissue>
    </source>
</reference>
<accession>Q8BH22</accession>
<dbReference type="EMBL" id="AK048540">
    <property type="protein sequence ID" value="BAC33368.1"/>
    <property type="molecule type" value="mRNA"/>
</dbReference>
<dbReference type="MGI" id="MGI:2443574">
    <property type="gene designation" value="Mir9-2hg"/>
</dbReference>
<name>Q8BH22_MOUSE</name>
<reference evidence="2" key="3">
    <citation type="journal article" date="2000" name="Genome Res.">
        <title>RIKEN integrated sequence analysis (RISA) system--384-format sequencing pipeline with 384 multicapillary sequencer.</title>
        <authorList>
            <person name="Shibata K."/>
            <person name="Itoh M."/>
            <person name="Aizawa K."/>
            <person name="Nagaoka S."/>
            <person name="Sasaki N."/>
            <person name="Carninci P."/>
            <person name="Konno H."/>
            <person name="Akiyama J."/>
            <person name="Nishi K."/>
            <person name="Kitsunai T."/>
            <person name="Tashiro H."/>
            <person name="Itoh M."/>
            <person name="Sumi N."/>
            <person name="Ishii Y."/>
            <person name="Nakamura S."/>
            <person name="Hazama M."/>
            <person name="Nishine T."/>
            <person name="Harada A."/>
            <person name="Yamamoto R."/>
            <person name="Matsumoto H."/>
            <person name="Sakaguchi S."/>
            <person name="Ikegami T."/>
            <person name="Kashiwagi K."/>
            <person name="Fujiwake S."/>
            <person name="Inoue K."/>
            <person name="Togawa Y."/>
            <person name="Izawa M."/>
            <person name="Ohara E."/>
            <person name="Watahiki M."/>
            <person name="Yoneda Y."/>
            <person name="Ishikawa T."/>
            <person name="Ozawa K."/>
            <person name="Tanaka T."/>
            <person name="Matsuura S."/>
            <person name="Kawai J."/>
            <person name="Okazaki Y."/>
            <person name="Muramatsu M."/>
            <person name="Inoue Y."/>
            <person name="Kira A."/>
            <person name="Hayashizaki Y."/>
        </authorList>
    </citation>
    <scope>NUCLEOTIDE SEQUENCE</scope>
    <source>
        <strain evidence="2">C57BL/6J</strain>
        <tissue evidence="2">Head</tissue>
    </source>
</reference>
<feature type="transmembrane region" description="Helical" evidence="1">
    <location>
        <begin position="42"/>
        <end position="66"/>
    </location>
</feature>
<keyword evidence="1" id="KW-0472">Membrane</keyword>
<keyword evidence="1" id="KW-0812">Transmembrane</keyword>
<protein>
    <submittedName>
        <fullName evidence="2">Uncharacterized protein</fullName>
    </submittedName>
</protein>
<reference evidence="2" key="2">
    <citation type="journal article" date="2000" name="Genome Res.">
        <title>Normalization and subtraction of cap-trapper-selected cDNAs to prepare full-length cDNA libraries for rapid discovery of new genes.</title>
        <authorList>
            <person name="Carninci P."/>
            <person name="Shibata Y."/>
            <person name="Hayatsu N."/>
            <person name="Sugahara Y."/>
            <person name="Shibata K."/>
            <person name="Itoh M."/>
            <person name="Konno H."/>
            <person name="Okazaki Y."/>
            <person name="Muramatsu M."/>
            <person name="Hayashizaki Y."/>
        </authorList>
    </citation>
    <scope>NUCLEOTIDE SEQUENCE</scope>
    <source>
        <strain evidence="2">C57BL/6J</strain>
        <tissue evidence="2">Head</tissue>
    </source>
</reference>
<reference evidence="2" key="6">
    <citation type="journal article" date="2002" name="Nature">
        <title>Analysis of the mouse transcriptome based on functional annotation of 60,770 full-length cDNAs.</title>
        <authorList>
            <consortium name="The FANTOM Consortium and the RIKEN Genome Exploration Research Group Phase I and II Team"/>
        </authorList>
    </citation>
    <scope>NUCLEOTIDE SEQUENCE</scope>
    <source>
        <strain evidence="2">C57BL/6J</strain>
        <tissue evidence="2">Head</tissue>
    </source>
</reference>
<organism evidence="2">
    <name type="scientific">Mus musculus</name>
    <name type="common">Mouse</name>
    <dbReference type="NCBI Taxonomy" id="10090"/>
    <lineage>
        <taxon>Eukaryota</taxon>
        <taxon>Metazoa</taxon>
        <taxon>Chordata</taxon>
        <taxon>Craniata</taxon>
        <taxon>Vertebrata</taxon>
        <taxon>Euteleostomi</taxon>
        <taxon>Mammalia</taxon>
        <taxon>Eutheria</taxon>
        <taxon>Euarchontoglires</taxon>
        <taxon>Glires</taxon>
        <taxon>Rodentia</taxon>
        <taxon>Myomorpha</taxon>
        <taxon>Muroidea</taxon>
        <taxon>Muridae</taxon>
        <taxon>Murinae</taxon>
        <taxon>Mus</taxon>
        <taxon>Mus</taxon>
    </lineage>
</organism>
<evidence type="ECO:0000313" key="3">
    <source>
        <dbReference type="MGI" id="MGI:2443574"/>
    </source>
</evidence>
<sequence>MKKTSSTHTPYSSPSLKKVKAFPTHSHLQPPKWQHQLVGSCYVLSLFIFKPLFNLAMIKFGFLLWLKFSPFKENKWKGCQECPRTACPSQRSPQYVVRAL</sequence>
<dbReference type="AGR" id="MGI:2443574"/>
<reference evidence="2" key="4">
    <citation type="journal article" date="2001" name="Nature">
        <title>Functional annotation of a full-length mouse cDNA collection.</title>
        <authorList>
            <consortium name="The RIKEN Genome Exploration Research Group Phase II Team and the FANTOM Consortium"/>
        </authorList>
    </citation>
    <scope>NUCLEOTIDE SEQUENCE</scope>
    <source>
        <strain evidence="2">C57BL/6J</strain>
        <tissue evidence="2">Head</tissue>
    </source>
</reference>
<proteinExistence type="evidence at transcript level"/>
<reference evidence="2" key="5">
    <citation type="submission" date="2001-07" db="EMBL/GenBank/DDBJ databases">
        <authorList>
            <person name="Adachi J."/>
            <person name="Aizawa K."/>
            <person name="Akimura T."/>
            <person name="Arakawa T."/>
            <person name="Bono H."/>
            <person name="Carninci P."/>
            <person name="Fukuda S."/>
            <person name="Furuno M."/>
            <person name="Hanagaki T."/>
            <person name="Hara A."/>
            <person name="Hashizume W."/>
            <person name="Hayashida K."/>
            <person name="Hayatsu N."/>
            <person name="Hiramoto K."/>
            <person name="Hiraoka T."/>
            <person name="Hirozane T."/>
            <person name="Hori F."/>
            <person name="Imotani K."/>
            <person name="Ishii Y."/>
            <person name="Itoh M."/>
            <person name="Kagawa I."/>
            <person name="Kasukawa T."/>
            <person name="Katoh H."/>
            <person name="Kawai J."/>
            <person name="Kojima Y."/>
            <person name="Kondo S."/>
            <person name="Konno H."/>
            <person name="Kouda M."/>
            <person name="Koya S."/>
            <person name="Kurihara C."/>
            <person name="Matsuyama T."/>
            <person name="Miyazaki A."/>
            <person name="Murata M."/>
            <person name="Nakamura M."/>
            <person name="Nishi K."/>
            <person name="Nomura K."/>
            <person name="Numazaki R."/>
            <person name="Ohno M."/>
            <person name="Ohsato N."/>
            <person name="Okazaki Y."/>
            <person name="Saito R."/>
            <person name="Saitoh H."/>
            <person name="Sakai C."/>
            <person name="Sakai K."/>
            <person name="Sakazume N."/>
            <person name="Sano H."/>
            <person name="Sasaki D."/>
            <person name="Shibata K."/>
            <person name="Shinagawa A."/>
            <person name="Shiraki T."/>
            <person name="Sogabe Y."/>
            <person name="Tagami M."/>
            <person name="Tagawa A."/>
            <person name="Takahashi F."/>
            <person name="Takaku-Akahira S."/>
            <person name="Takeda Y."/>
            <person name="Tanaka T."/>
            <person name="Tomaru A."/>
            <person name="Toya T."/>
            <person name="Yasunishi A."/>
            <person name="Muramatsu M."/>
            <person name="Hayashizaki Y."/>
        </authorList>
    </citation>
    <scope>NUCLEOTIDE SEQUENCE</scope>
    <source>
        <strain evidence="2">C57BL/6J</strain>
        <tissue evidence="2">Head</tissue>
    </source>
</reference>
<dbReference type="AlphaFoldDB" id="Q8BH22"/>
<gene>
    <name evidence="3" type="primary">Mir9-2hg</name>
    <name evidence="3" type="synonym">C130071C03Rik</name>
</gene>
<evidence type="ECO:0000313" key="2">
    <source>
        <dbReference type="EMBL" id="BAC26458.1"/>
    </source>
</evidence>
<dbReference type="EMBL" id="AK029460">
    <property type="protein sequence ID" value="BAC26458.1"/>
    <property type="molecule type" value="mRNA"/>
</dbReference>